<dbReference type="InterPro" id="IPR013785">
    <property type="entry name" value="Aldolase_TIM"/>
</dbReference>
<evidence type="ECO:0000313" key="6">
    <source>
        <dbReference type="Proteomes" id="UP000241206"/>
    </source>
</evidence>
<dbReference type="PANTHER" id="PTHR22893:SF98">
    <property type="entry name" value="OXIDOREDUCTASE"/>
    <property type="match status" value="1"/>
</dbReference>
<dbReference type="InterPro" id="IPR045247">
    <property type="entry name" value="Oye-like"/>
</dbReference>
<comment type="caution">
    <text evidence="5">The sequence shown here is derived from an EMBL/GenBank/DDBJ whole genome shotgun (WGS) entry which is preliminary data.</text>
</comment>
<evidence type="ECO:0000313" key="5">
    <source>
        <dbReference type="EMBL" id="PTD16797.1"/>
    </source>
</evidence>
<sequence>MPKLFTPLSVGALALEHRVVMAPLTRMRANSDDSPSPLMREYYQQRASAGGLIISEATPVSRNGYGFAGAPGIYDDRQIDGWKAITDAVHERGGSMLLQLWHVGRKSHPALQPNGEQPVGPSAIQAEGSAITRDGPIAFSLPRALEQHEIPGIVAQYGAGAARAKAAGFDGVEIHGANGYLPEQFLLDGTNQRNDDYGGTIANRARFLLEITRAAADVFGADRVGVRLSPEGASDSDPRATYGYVASALDAMGIAYIHLIVPFDKEAEPGAAPAADKKPIPESIRHLRALFSGVVFVSGGFDKQSAQAALAAGEADAVAFGRAFIANPDLPERLRLGRPLNAYDRSTFYGGGARGYTDYPAFNQADGRRQYQDNPA</sequence>
<reference evidence="5 6" key="1">
    <citation type="submission" date="2017-11" db="EMBL/GenBank/DDBJ databases">
        <title>Sphingomonas oleivorans sp. nov., isolated from oil-contaminated soil.</title>
        <authorList>
            <person name="Wang L."/>
            <person name="Chen L."/>
        </authorList>
    </citation>
    <scope>NUCLEOTIDE SEQUENCE [LARGE SCALE GENOMIC DNA]</scope>
    <source>
        <strain evidence="5 6">K101</strain>
    </source>
</reference>
<dbReference type="Pfam" id="PF00724">
    <property type="entry name" value="Oxidored_FMN"/>
    <property type="match status" value="1"/>
</dbReference>
<dbReference type="InterPro" id="IPR001155">
    <property type="entry name" value="OxRdtase_FMN_N"/>
</dbReference>
<dbReference type="PANTHER" id="PTHR22893">
    <property type="entry name" value="NADH OXIDOREDUCTASE-RELATED"/>
    <property type="match status" value="1"/>
</dbReference>
<keyword evidence="6" id="KW-1185">Reference proteome</keyword>
<dbReference type="Proteomes" id="UP000241206">
    <property type="component" value="Unassembled WGS sequence"/>
</dbReference>
<dbReference type="FunFam" id="3.20.20.70:FF:000059">
    <property type="entry name" value="N-ethylmaleimide reductase, FMN-linked"/>
    <property type="match status" value="1"/>
</dbReference>
<gene>
    <name evidence="5" type="ORF">CV103_19970</name>
</gene>
<organism evidence="5 6">
    <name type="scientific">Edaphosphingomonas fennica</name>
    <dbReference type="NCBI Taxonomy" id="114404"/>
    <lineage>
        <taxon>Bacteria</taxon>
        <taxon>Pseudomonadati</taxon>
        <taxon>Pseudomonadota</taxon>
        <taxon>Alphaproteobacteria</taxon>
        <taxon>Sphingomonadales</taxon>
        <taxon>Rhizorhabdaceae</taxon>
        <taxon>Edaphosphingomonas</taxon>
    </lineage>
</organism>
<dbReference type="EMBL" id="PHHF01000079">
    <property type="protein sequence ID" value="PTD16797.1"/>
    <property type="molecule type" value="Genomic_DNA"/>
</dbReference>
<evidence type="ECO:0000256" key="3">
    <source>
        <dbReference type="ARBA" id="ARBA00023002"/>
    </source>
</evidence>
<dbReference type="GO" id="GO:0005829">
    <property type="term" value="C:cytosol"/>
    <property type="evidence" value="ECO:0007669"/>
    <property type="project" value="TreeGrafter"/>
</dbReference>
<accession>A0A2T4HLZ5</accession>
<dbReference type="GO" id="GO:0016628">
    <property type="term" value="F:oxidoreductase activity, acting on the CH-CH group of donors, NAD or NADP as acceptor"/>
    <property type="evidence" value="ECO:0007669"/>
    <property type="project" value="UniProtKB-ARBA"/>
</dbReference>
<dbReference type="SUPFAM" id="SSF51395">
    <property type="entry name" value="FMN-linked oxidoreductases"/>
    <property type="match status" value="1"/>
</dbReference>
<comment type="cofactor">
    <cofactor evidence="1">
        <name>FMN</name>
        <dbReference type="ChEBI" id="CHEBI:58210"/>
    </cofactor>
</comment>
<evidence type="ECO:0000256" key="1">
    <source>
        <dbReference type="ARBA" id="ARBA00001917"/>
    </source>
</evidence>
<name>A0A2T4HLZ5_9SPHN</name>
<proteinExistence type="inferred from homology"/>
<evidence type="ECO:0000256" key="2">
    <source>
        <dbReference type="ARBA" id="ARBA00005979"/>
    </source>
</evidence>
<evidence type="ECO:0000259" key="4">
    <source>
        <dbReference type="Pfam" id="PF00724"/>
    </source>
</evidence>
<feature type="domain" description="NADH:flavin oxidoreductase/NADH oxidase N-terminal" evidence="4">
    <location>
        <begin position="3"/>
        <end position="341"/>
    </location>
</feature>
<dbReference type="AlphaFoldDB" id="A0A2T4HLZ5"/>
<dbReference type="Gene3D" id="3.20.20.70">
    <property type="entry name" value="Aldolase class I"/>
    <property type="match status" value="1"/>
</dbReference>
<dbReference type="CDD" id="cd02933">
    <property type="entry name" value="OYE_like_FMN"/>
    <property type="match status" value="1"/>
</dbReference>
<protein>
    <submittedName>
        <fullName evidence="5">Alkene reductase</fullName>
    </submittedName>
</protein>
<dbReference type="GO" id="GO:0010181">
    <property type="term" value="F:FMN binding"/>
    <property type="evidence" value="ECO:0007669"/>
    <property type="project" value="InterPro"/>
</dbReference>
<comment type="similarity">
    <text evidence="2">Belongs to the NADH:flavin oxidoreductase/NADH oxidase family.</text>
</comment>
<keyword evidence="3" id="KW-0560">Oxidoreductase</keyword>
<dbReference type="RefSeq" id="WP_107395951.1">
    <property type="nucleotide sequence ID" value="NZ_PHHF01000079.1"/>
</dbReference>